<dbReference type="Pfam" id="PF04940">
    <property type="entry name" value="BLUF"/>
    <property type="match status" value="1"/>
</dbReference>
<organism evidence="2 3">
    <name type="scientific">Flammeovirga pacifica</name>
    <dbReference type="NCBI Taxonomy" id="915059"/>
    <lineage>
        <taxon>Bacteria</taxon>
        <taxon>Pseudomonadati</taxon>
        <taxon>Bacteroidota</taxon>
        <taxon>Cytophagia</taxon>
        <taxon>Cytophagales</taxon>
        <taxon>Flammeovirgaceae</taxon>
        <taxon>Flammeovirga</taxon>
    </lineage>
</organism>
<dbReference type="InterPro" id="IPR036046">
    <property type="entry name" value="Acylphosphatase-like_dom_sf"/>
</dbReference>
<reference evidence="2 3" key="1">
    <citation type="journal article" date="2012" name="Int. J. Syst. Evol. Microbiol.">
        <title>Flammeovirga pacifica sp. nov., isolated from deep-sea sediment.</title>
        <authorList>
            <person name="Xu H."/>
            <person name="Fu Y."/>
            <person name="Yang N."/>
            <person name="Ding Z."/>
            <person name="Lai Q."/>
            <person name="Zeng R."/>
        </authorList>
    </citation>
    <scope>NUCLEOTIDE SEQUENCE [LARGE SCALE GENOMIC DNA]</scope>
    <source>
        <strain evidence="3">DSM 24597 / LMG 26175 / WPAGA1</strain>
    </source>
</reference>
<dbReference type="GO" id="GO:0009882">
    <property type="term" value="F:blue light photoreceptor activity"/>
    <property type="evidence" value="ECO:0007669"/>
    <property type="project" value="InterPro"/>
</dbReference>
<dbReference type="EMBL" id="JRYR02000001">
    <property type="protein sequence ID" value="OHX67462.1"/>
    <property type="molecule type" value="Genomic_DNA"/>
</dbReference>
<dbReference type="SMART" id="SM01034">
    <property type="entry name" value="BLUF"/>
    <property type="match status" value="1"/>
</dbReference>
<dbReference type="GO" id="GO:0071949">
    <property type="term" value="F:FAD binding"/>
    <property type="evidence" value="ECO:0007669"/>
    <property type="project" value="InterPro"/>
</dbReference>
<protein>
    <recommendedName>
        <fullName evidence="1">BLUF domain-containing protein</fullName>
    </recommendedName>
</protein>
<dbReference type="SUPFAM" id="SSF54975">
    <property type="entry name" value="Acylphosphatase/BLUF domain-like"/>
    <property type="match status" value="1"/>
</dbReference>
<dbReference type="OrthoDB" id="1122028at2"/>
<dbReference type="STRING" id="915059.NH26_14470"/>
<evidence type="ECO:0000259" key="1">
    <source>
        <dbReference type="PROSITE" id="PS50925"/>
    </source>
</evidence>
<evidence type="ECO:0000313" key="3">
    <source>
        <dbReference type="Proteomes" id="UP000179797"/>
    </source>
</evidence>
<accession>A0A1S1Z2K2</accession>
<name>A0A1S1Z2K2_FLAPC</name>
<evidence type="ECO:0000313" key="2">
    <source>
        <dbReference type="EMBL" id="OHX67462.1"/>
    </source>
</evidence>
<dbReference type="AlphaFoldDB" id="A0A1S1Z2K2"/>
<keyword evidence="3" id="KW-1185">Reference proteome</keyword>
<dbReference type="RefSeq" id="WP_052432214.1">
    <property type="nucleotide sequence ID" value="NZ_JRYR02000001.1"/>
</dbReference>
<proteinExistence type="predicted"/>
<feature type="domain" description="BLUF" evidence="1">
    <location>
        <begin position="1"/>
        <end position="92"/>
    </location>
</feature>
<dbReference type="Gene3D" id="3.30.70.100">
    <property type="match status" value="1"/>
</dbReference>
<gene>
    <name evidence="2" type="ORF">NH26_14470</name>
</gene>
<dbReference type="InterPro" id="IPR007024">
    <property type="entry name" value="BLUF_domain"/>
</dbReference>
<comment type="caution">
    <text evidence="2">The sequence shown here is derived from an EMBL/GenBank/DDBJ whole genome shotgun (WGS) entry which is preliminary data.</text>
</comment>
<sequence>MYCLCYISTRKELLDDDILKEILVHSRKKNKEKELTGLLLLLDNKFIQILEGDEKVVNDLYKIISNDTRHNTIQKIYSGEIDQRNFVSWDMAFHEIHWDDLEEVGLVTTYNKGSSLENYLKGKNHYVIEYLKSLNGINKLKLNIPS</sequence>
<dbReference type="Proteomes" id="UP000179797">
    <property type="component" value="Unassembled WGS sequence"/>
</dbReference>
<dbReference type="PROSITE" id="PS50925">
    <property type="entry name" value="BLUF"/>
    <property type="match status" value="1"/>
</dbReference>